<evidence type="ECO:0000256" key="9">
    <source>
        <dbReference type="RuleBase" id="RU003953"/>
    </source>
</evidence>
<protein>
    <submittedName>
        <fullName evidence="14">CCA tRNA nucleotidyltransferase</fullName>
    </submittedName>
</protein>
<keyword evidence="5" id="KW-0479">Metal-binding</keyword>
<gene>
    <name evidence="14" type="ORF">H9945_10700</name>
</gene>
<dbReference type="Proteomes" id="UP000886803">
    <property type="component" value="Unassembled WGS sequence"/>
</dbReference>
<feature type="domain" description="Poly A polymerase head" evidence="10">
    <location>
        <begin position="27"/>
        <end position="149"/>
    </location>
</feature>
<dbReference type="CDD" id="cd00077">
    <property type="entry name" value="HDc"/>
    <property type="match status" value="1"/>
</dbReference>
<sequence>MQPAREPNLPPVVRMLLDTLHGAGYQAYVVGGCVRDSLLGRTPEDWDICTSARPDETEALFAGRRLLLNGKRHGTVAVVLDGHSWEITTFRQDGAYSDGRHPDAVQFVPSLREDLARRDFTVNAMAWTPDAGLVDPFGGQDDLAAGVLRCVGDPDTRFAEDALRVLRAVRFAAQLDFALDAPTAAAARRCRDSVRQVSPERIFTELDKLLAGPAVGRVLADCGEILGGALPEVLPCIGCTQPGRWHCYDVWRHTAVAVAAADTASLAAAGDAHGPQVLRWATLLHDLAKPLCRTETPDGAAHFPGHNQRGAQMARLILQRLRAPRWLRDGVPALVSVHDAPLPASRAETLQALHRRGPVFLRRLCRLKLADLDAHAQNEAVAARRAEVAAFAEALEPLAAEGCWRLDRLAVNGADALEAGLDPGPEVGHALHTLLNAVMDGTLPNDREMLLDALRANRPRPMQPRL</sequence>
<feature type="domain" description="HD" evidence="11">
    <location>
        <begin position="274"/>
        <end position="328"/>
    </location>
</feature>
<evidence type="ECO:0000256" key="4">
    <source>
        <dbReference type="ARBA" id="ARBA00022695"/>
    </source>
</evidence>
<dbReference type="Pfam" id="PF12627">
    <property type="entry name" value="PolyA_pol_RNAbd"/>
    <property type="match status" value="1"/>
</dbReference>
<dbReference type="InterPro" id="IPR002646">
    <property type="entry name" value="PolA_pol_head_dom"/>
</dbReference>
<evidence type="ECO:0000313" key="15">
    <source>
        <dbReference type="Proteomes" id="UP000886803"/>
    </source>
</evidence>
<dbReference type="GO" id="GO:0046872">
    <property type="term" value="F:metal ion binding"/>
    <property type="evidence" value="ECO:0007669"/>
    <property type="project" value="UniProtKB-KW"/>
</dbReference>
<dbReference type="InterPro" id="IPR003607">
    <property type="entry name" value="HD/PDEase_dom"/>
</dbReference>
<dbReference type="SUPFAM" id="SSF81891">
    <property type="entry name" value="Poly A polymerase C-terminal region-like"/>
    <property type="match status" value="1"/>
</dbReference>
<dbReference type="Pfam" id="PF01966">
    <property type="entry name" value="HD"/>
    <property type="match status" value="1"/>
</dbReference>
<keyword evidence="2 9" id="KW-0808">Transferase</keyword>
<dbReference type="InterPro" id="IPR006674">
    <property type="entry name" value="HD_domain"/>
</dbReference>
<evidence type="ECO:0000256" key="6">
    <source>
        <dbReference type="ARBA" id="ARBA00022741"/>
    </source>
</evidence>
<evidence type="ECO:0000259" key="13">
    <source>
        <dbReference type="Pfam" id="PF13735"/>
    </source>
</evidence>
<evidence type="ECO:0000256" key="8">
    <source>
        <dbReference type="ARBA" id="ARBA00022884"/>
    </source>
</evidence>
<dbReference type="EMBL" id="DWYG01000181">
    <property type="protein sequence ID" value="HJB42952.1"/>
    <property type="molecule type" value="Genomic_DNA"/>
</dbReference>
<evidence type="ECO:0000313" key="14">
    <source>
        <dbReference type="EMBL" id="HJB42952.1"/>
    </source>
</evidence>
<accession>A0A9D2M7Z9</accession>
<dbReference type="GO" id="GO:0016779">
    <property type="term" value="F:nucleotidyltransferase activity"/>
    <property type="evidence" value="ECO:0007669"/>
    <property type="project" value="UniProtKB-KW"/>
</dbReference>
<evidence type="ECO:0000259" key="11">
    <source>
        <dbReference type="Pfam" id="PF01966"/>
    </source>
</evidence>
<dbReference type="PROSITE" id="PS51257">
    <property type="entry name" value="PROKAR_LIPOPROTEIN"/>
    <property type="match status" value="1"/>
</dbReference>
<dbReference type="SUPFAM" id="SSF81301">
    <property type="entry name" value="Nucleotidyltransferase"/>
    <property type="match status" value="1"/>
</dbReference>
<dbReference type="Gene3D" id="1.10.246.80">
    <property type="match status" value="1"/>
</dbReference>
<dbReference type="InterPro" id="IPR050264">
    <property type="entry name" value="Bact_CCA-adding_enz_type3_sf"/>
</dbReference>
<dbReference type="GO" id="GO:0008033">
    <property type="term" value="P:tRNA processing"/>
    <property type="evidence" value="ECO:0007669"/>
    <property type="project" value="UniProtKB-KW"/>
</dbReference>
<keyword evidence="4" id="KW-0548">Nucleotidyltransferase</keyword>
<keyword evidence="8 9" id="KW-0694">RNA-binding</keyword>
<dbReference type="Gene3D" id="3.30.460.10">
    <property type="entry name" value="Beta Polymerase, domain 2"/>
    <property type="match status" value="1"/>
</dbReference>
<evidence type="ECO:0000256" key="1">
    <source>
        <dbReference type="ARBA" id="ARBA00001946"/>
    </source>
</evidence>
<feature type="domain" description="CCA-adding enzyme C-terminal" evidence="13">
    <location>
        <begin position="394"/>
        <end position="453"/>
    </location>
</feature>
<name>A0A9D2M7Z9_9FIRM</name>
<reference evidence="14" key="1">
    <citation type="journal article" date="2021" name="PeerJ">
        <title>Extensive microbial diversity within the chicken gut microbiome revealed by metagenomics and culture.</title>
        <authorList>
            <person name="Gilroy R."/>
            <person name="Ravi A."/>
            <person name="Getino M."/>
            <person name="Pursley I."/>
            <person name="Horton D.L."/>
            <person name="Alikhan N.F."/>
            <person name="Baker D."/>
            <person name="Gharbi K."/>
            <person name="Hall N."/>
            <person name="Watson M."/>
            <person name="Adriaenssens E.M."/>
            <person name="Foster-Nyarko E."/>
            <person name="Jarju S."/>
            <person name="Secka A."/>
            <person name="Antonio M."/>
            <person name="Oren A."/>
            <person name="Chaudhuri R.R."/>
            <person name="La Ragione R."/>
            <person name="Hildebrand F."/>
            <person name="Pallen M.J."/>
        </authorList>
    </citation>
    <scope>NUCLEOTIDE SEQUENCE</scope>
    <source>
        <strain evidence="14">ChiBcec8-13705</strain>
    </source>
</reference>
<dbReference type="CDD" id="cd05398">
    <property type="entry name" value="NT_ClassII-CCAase"/>
    <property type="match status" value="1"/>
</dbReference>
<dbReference type="GO" id="GO:0000166">
    <property type="term" value="F:nucleotide binding"/>
    <property type="evidence" value="ECO:0007669"/>
    <property type="project" value="UniProtKB-KW"/>
</dbReference>
<feature type="domain" description="tRNA nucleotidyltransferase/poly(A) polymerase RNA and SrmB- binding" evidence="12">
    <location>
        <begin position="176"/>
        <end position="217"/>
    </location>
</feature>
<dbReference type="InterPro" id="IPR043519">
    <property type="entry name" value="NT_sf"/>
</dbReference>
<organism evidence="14 15">
    <name type="scientific">Candidatus Gemmiger avicola</name>
    <dbReference type="NCBI Taxonomy" id="2838605"/>
    <lineage>
        <taxon>Bacteria</taxon>
        <taxon>Bacillati</taxon>
        <taxon>Bacillota</taxon>
        <taxon>Clostridia</taxon>
        <taxon>Eubacteriales</taxon>
        <taxon>Gemmiger</taxon>
    </lineage>
</organism>
<evidence type="ECO:0000256" key="5">
    <source>
        <dbReference type="ARBA" id="ARBA00022723"/>
    </source>
</evidence>
<comment type="cofactor">
    <cofactor evidence="1">
        <name>Mg(2+)</name>
        <dbReference type="ChEBI" id="CHEBI:18420"/>
    </cofactor>
</comment>
<comment type="caution">
    <text evidence="14">The sequence shown here is derived from an EMBL/GenBank/DDBJ whole genome shotgun (WGS) entry which is preliminary data.</text>
</comment>
<dbReference type="InterPro" id="IPR032828">
    <property type="entry name" value="PolyA_RNA-bd"/>
</dbReference>
<dbReference type="InterPro" id="IPR032810">
    <property type="entry name" value="CCA-adding_enz_C"/>
</dbReference>
<evidence type="ECO:0000259" key="12">
    <source>
        <dbReference type="Pfam" id="PF12627"/>
    </source>
</evidence>
<dbReference type="Pfam" id="PF01743">
    <property type="entry name" value="PolyA_pol"/>
    <property type="match status" value="1"/>
</dbReference>
<evidence type="ECO:0000256" key="3">
    <source>
        <dbReference type="ARBA" id="ARBA00022694"/>
    </source>
</evidence>
<dbReference type="PANTHER" id="PTHR46173">
    <property type="entry name" value="CCA TRNA NUCLEOTIDYLTRANSFERASE 1, MITOCHONDRIAL"/>
    <property type="match status" value="1"/>
</dbReference>
<evidence type="ECO:0000256" key="2">
    <source>
        <dbReference type="ARBA" id="ARBA00022679"/>
    </source>
</evidence>
<dbReference type="AlphaFoldDB" id="A0A9D2M7Z9"/>
<dbReference type="Pfam" id="PF13735">
    <property type="entry name" value="tRNA_NucTran2_2"/>
    <property type="match status" value="1"/>
</dbReference>
<proteinExistence type="inferred from homology"/>
<evidence type="ECO:0000256" key="7">
    <source>
        <dbReference type="ARBA" id="ARBA00022842"/>
    </source>
</evidence>
<dbReference type="Gene3D" id="1.10.3090.10">
    <property type="entry name" value="cca-adding enzyme, domain 2"/>
    <property type="match status" value="1"/>
</dbReference>
<comment type="similarity">
    <text evidence="9">Belongs to the tRNA nucleotidyltransferase/poly(A) polymerase family.</text>
</comment>
<keyword evidence="6" id="KW-0547">Nucleotide-binding</keyword>
<keyword evidence="7" id="KW-0460">Magnesium</keyword>
<reference evidence="14" key="2">
    <citation type="submission" date="2021-04" db="EMBL/GenBank/DDBJ databases">
        <authorList>
            <person name="Gilroy R."/>
        </authorList>
    </citation>
    <scope>NUCLEOTIDE SEQUENCE</scope>
    <source>
        <strain evidence="14">ChiBcec8-13705</strain>
    </source>
</reference>
<evidence type="ECO:0000259" key="10">
    <source>
        <dbReference type="Pfam" id="PF01743"/>
    </source>
</evidence>
<keyword evidence="3" id="KW-0819">tRNA processing</keyword>
<dbReference type="GO" id="GO:0000049">
    <property type="term" value="F:tRNA binding"/>
    <property type="evidence" value="ECO:0007669"/>
    <property type="project" value="TreeGrafter"/>
</dbReference>
<dbReference type="PANTHER" id="PTHR46173:SF1">
    <property type="entry name" value="CCA TRNA NUCLEOTIDYLTRANSFERASE 1, MITOCHONDRIAL"/>
    <property type="match status" value="1"/>
</dbReference>